<feature type="compositionally biased region" description="Basic residues" evidence="9">
    <location>
        <begin position="420"/>
        <end position="431"/>
    </location>
</feature>
<dbReference type="GO" id="GO:0005886">
    <property type="term" value="C:plasma membrane"/>
    <property type="evidence" value="ECO:0007669"/>
    <property type="project" value="UniProtKB-SubCell"/>
</dbReference>
<evidence type="ECO:0000313" key="10">
    <source>
        <dbReference type="EMBL" id="KAJ8254000.1"/>
    </source>
</evidence>
<dbReference type="PANTHER" id="PTHR15593">
    <property type="entry name" value="PHOSPHATIDYLINOSITOL 3-KINASE REGULATORY SUBUNIT"/>
    <property type="match status" value="1"/>
</dbReference>
<feature type="compositionally biased region" description="Acidic residues" evidence="9">
    <location>
        <begin position="340"/>
        <end position="354"/>
    </location>
</feature>
<feature type="region of interest" description="Disordered" evidence="9">
    <location>
        <begin position="312"/>
        <end position="448"/>
    </location>
</feature>
<evidence type="ECO:0000256" key="2">
    <source>
        <dbReference type="ARBA" id="ARBA00004202"/>
    </source>
</evidence>
<proteinExistence type="predicted"/>
<protein>
    <recommendedName>
        <fullName evidence="8">Phosphoinositide 3-kinase regulatory subunit 5</fullName>
    </recommendedName>
</protein>
<comment type="caution">
    <text evidence="10">The sequence shown here is derived from an EMBL/GenBank/DDBJ whole genome shotgun (WGS) entry which is preliminary data.</text>
</comment>
<dbReference type="PANTHER" id="PTHR15593:SF2">
    <property type="entry name" value="PHOSPHOINOSITIDE 3-KINASE REGULATORY SUBUNIT 5"/>
    <property type="match status" value="1"/>
</dbReference>
<evidence type="ECO:0000256" key="9">
    <source>
        <dbReference type="SAM" id="MobiDB-lite"/>
    </source>
</evidence>
<evidence type="ECO:0000256" key="8">
    <source>
        <dbReference type="ARBA" id="ARBA00040195"/>
    </source>
</evidence>
<dbReference type="AlphaFoldDB" id="A0A9Q1HND2"/>
<evidence type="ECO:0000256" key="4">
    <source>
        <dbReference type="ARBA" id="ARBA00022475"/>
    </source>
</evidence>
<evidence type="ECO:0000256" key="6">
    <source>
        <dbReference type="ARBA" id="ARBA00023136"/>
    </source>
</evidence>
<accession>A0A9Q1HND2</accession>
<keyword evidence="4" id="KW-1003">Cell membrane</keyword>
<comment type="subcellular location">
    <subcellularLocation>
        <location evidence="2">Cell membrane</location>
        <topology evidence="2">Peripheral membrane protein</topology>
    </subcellularLocation>
    <subcellularLocation>
        <location evidence="3">Cytoplasm</location>
    </subcellularLocation>
    <subcellularLocation>
        <location evidence="1">Nucleus</location>
    </subcellularLocation>
</comment>
<gene>
    <name evidence="10" type="ORF">COCON_G00206120</name>
</gene>
<evidence type="ECO:0000256" key="7">
    <source>
        <dbReference type="ARBA" id="ARBA00023242"/>
    </source>
</evidence>
<dbReference type="OrthoDB" id="8937715at2759"/>
<dbReference type="GO" id="GO:0005634">
    <property type="term" value="C:nucleus"/>
    <property type="evidence" value="ECO:0007669"/>
    <property type="project" value="UniProtKB-SubCell"/>
</dbReference>
<organism evidence="10 11">
    <name type="scientific">Conger conger</name>
    <name type="common">Conger eel</name>
    <name type="synonym">Muraena conger</name>
    <dbReference type="NCBI Taxonomy" id="82655"/>
    <lineage>
        <taxon>Eukaryota</taxon>
        <taxon>Metazoa</taxon>
        <taxon>Chordata</taxon>
        <taxon>Craniata</taxon>
        <taxon>Vertebrata</taxon>
        <taxon>Euteleostomi</taxon>
        <taxon>Actinopterygii</taxon>
        <taxon>Neopterygii</taxon>
        <taxon>Teleostei</taxon>
        <taxon>Anguilliformes</taxon>
        <taxon>Congridae</taxon>
        <taxon>Conger</taxon>
    </lineage>
</organism>
<keyword evidence="7" id="KW-0539">Nucleus</keyword>
<feature type="compositionally biased region" description="Low complexity" evidence="9">
    <location>
        <begin position="370"/>
        <end position="394"/>
    </location>
</feature>
<evidence type="ECO:0000256" key="3">
    <source>
        <dbReference type="ARBA" id="ARBA00004496"/>
    </source>
</evidence>
<keyword evidence="6" id="KW-0472">Membrane</keyword>
<evidence type="ECO:0000256" key="1">
    <source>
        <dbReference type="ARBA" id="ARBA00004123"/>
    </source>
</evidence>
<dbReference type="GO" id="GO:0005944">
    <property type="term" value="C:phosphatidylinositol 3-kinase complex, class IB"/>
    <property type="evidence" value="ECO:0007669"/>
    <property type="project" value="InterPro"/>
</dbReference>
<dbReference type="InterPro" id="IPR019522">
    <property type="entry name" value="PIK3R5/6"/>
</dbReference>
<reference evidence="10" key="1">
    <citation type="journal article" date="2023" name="Science">
        <title>Genome structures resolve the early diversification of teleost fishes.</title>
        <authorList>
            <person name="Parey E."/>
            <person name="Louis A."/>
            <person name="Montfort J."/>
            <person name="Bouchez O."/>
            <person name="Roques C."/>
            <person name="Iampietro C."/>
            <person name="Lluch J."/>
            <person name="Castinel A."/>
            <person name="Donnadieu C."/>
            <person name="Desvignes T."/>
            <person name="Floi Bucao C."/>
            <person name="Jouanno E."/>
            <person name="Wen M."/>
            <person name="Mejri S."/>
            <person name="Dirks R."/>
            <person name="Jansen H."/>
            <person name="Henkel C."/>
            <person name="Chen W.J."/>
            <person name="Zahm M."/>
            <person name="Cabau C."/>
            <person name="Klopp C."/>
            <person name="Thompson A.W."/>
            <person name="Robinson-Rechavi M."/>
            <person name="Braasch I."/>
            <person name="Lecointre G."/>
            <person name="Bobe J."/>
            <person name="Postlethwait J.H."/>
            <person name="Berthelot C."/>
            <person name="Roest Crollius H."/>
            <person name="Guiguen Y."/>
        </authorList>
    </citation>
    <scope>NUCLEOTIDE SEQUENCE</scope>
    <source>
        <strain evidence="10">Concon-B</strain>
    </source>
</reference>
<dbReference type="GO" id="GO:0046935">
    <property type="term" value="F:1-phosphatidylinositol-3-kinase regulator activity"/>
    <property type="evidence" value="ECO:0007669"/>
    <property type="project" value="InterPro"/>
</dbReference>
<dbReference type="Pfam" id="PF10486">
    <property type="entry name" value="PI3K_1B_p101"/>
    <property type="match status" value="1"/>
</dbReference>
<name>A0A9Q1HND2_CONCO</name>
<feature type="compositionally biased region" description="Acidic residues" evidence="9">
    <location>
        <begin position="317"/>
        <end position="332"/>
    </location>
</feature>
<keyword evidence="5" id="KW-0963">Cytoplasm</keyword>
<dbReference type="GO" id="GO:0007186">
    <property type="term" value="P:G protein-coupled receptor signaling pathway"/>
    <property type="evidence" value="ECO:0007669"/>
    <property type="project" value="TreeGrafter"/>
</dbReference>
<dbReference type="EMBL" id="JAFJMO010000016">
    <property type="protein sequence ID" value="KAJ8254000.1"/>
    <property type="molecule type" value="Genomic_DNA"/>
</dbReference>
<evidence type="ECO:0000256" key="5">
    <source>
        <dbReference type="ARBA" id="ARBA00022490"/>
    </source>
</evidence>
<evidence type="ECO:0000313" key="11">
    <source>
        <dbReference type="Proteomes" id="UP001152803"/>
    </source>
</evidence>
<sequence>MEHTSCREDRIHHALDRCLHDLSPAPSTVHSGNAGLSMNHWSLEELVRRDPENFLILLKQILRRAREVQDQCQYELVTPLALMFSSTLLLTPFLPPHCPLLTSACEVFGGFLCWPEPYSGVCRDLLNVLRLELRAPGISYHRLVREEQGLSTADHRTKTMTVLLMDPADVPLEFLSVSEQLSSIHQTPQEVHITLIKHAYQAALGTKYPLSTLHHALQSKSPKQLQQLCSAVTEVLETCAFMEEPEEARGCLLQALEQLCENIGVQASDSSKSDGVLQTLALPIAKFHLHLWDSDNFDSLTDFLERECCLATTSTPPEEEEEEEVVGDEEVGDERQENANEIEEEEEEEEEEAATDSWAGHRVSTLSTISTTSKDSMFSTSSAASSCSLPSWRSEASGADSDFCEDMEDSAPEKPGPPRPRLRHHLSKFFKPRREGRGSRLSRAKSLGSSETKAYAEKRYARFARSNSLRQKVWSGGGLLPALPLQPAGFRRVPVLGARDEPGCGSTLRVVVLGTDRAVGRIARACARLCSQDSTLPARVQFFFIPVARGSGCVPAEGLVSPDKLPEISPRAAARTDAAMPGGDSANNIAQSIGRLDPWYERSVLSLLDLPVDVLCQQTPKMETDSHNSSREHLPIFGDLVLHYCRQGNRSILVQLYQAELTLAGGERRTEVFVHSLELGHTAGTRAVKATRAASKRFGVVGDREALPLTLELLYNKVTLSGRSQWTQADIVCTSINLTKTCKSPEDIGSRTQLHMAVTEVRKRQCSKSKMAYNQHLSTTELKVGQVQVSSASSTTFAVCLDQDEKKVLQSVTRCEVSVYSRPDSTCEWRLHTDQSDQLPAPLPTACPLVCLPLVTFSGMCP</sequence>
<dbReference type="GO" id="GO:0005737">
    <property type="term" value="C:cytoplasm"/>
    <property type="evidence" value="ECO:0007669"/>
    <property type="project" value="UniProtKB-SubCell"/>
</dbReference>
<dbReference type="Proteomes" id="UP001152803">
    <property type="component" value="Unassembled WGS sequence"/>
</dbReference>
<keyword evidence="11" id="KW-1185">Reference proteome</keyword>